<dbReference type="FunCoup" id="A0A165HJ71">
    <property type="interactions" value="14"/>
</dbReference>
<dbReference type="InterPro" id="IPR035810">
    <property type="entry name" value="PEBP_euk"/>
</dbReference>
<dbReference type="EMBL" id="KV426015">
    <property type="protein sequence ID" value="KZV92050.1"/>
    <property type="molecule type" value="Genomic_DNA"/>
</dbReference>
<dbReference type="Pfam" id="PF01161">
    <property type="entry name" value="PBP"/>
    <property type="match status" value="1"/>
</dbReference>
<dbReference type="PANTHER" id="PTHR11362:SF82">
    <property type="entry name" value="PHOSPHATIDYLETHANOLAMINE-BINDING PROTEIN 4"/>
    <property type="match status" value="1"/>
</dbReference>
<sequence>MLSRAVAAGRVLVRAASTSTKAPPPNPSPLANRTPPPDVLARHSPKPSAKTTLLKPVPLRIAGEAKPQRRSARTPWRDAWRISQYRLVRWREAKLNWRAEMRKEGKIPPKPRRGRDKHSPRLTRTYQGWRKARIYVRNRKGKAVRTPNRWLVSEDGTRRRASGLRLPKKVFASVPLPLNAREYKRAFPKGRLKVYDHALKLLETDSANLKEELSDLRARIARMPEGEEKQKALDKANIIDIQSEINLPQNRWEVKYGFYDFTKPVHRHLVEEKWRKEGRLDLLMERVYQMHVVPDLLPAFHPNVDLRVEYPMRLPHNKALVERIMQRGGTTRKAPMEPGRFLLPWQTLRPPTLRARAFHLDERLYTLVMVDPDVPDVERATFQAFAHWIVPNIPLSIFTPFPLNINVRHSLLKQQLPYVPPHPQQGSSYHRYALFLLRQSRPLDLPNIAQTPRLGFSLRSFCATHGLLYPSAPTSPIEYPTLPPDIKPGHPAWVGRADPNSVVGAIPGGIRGGGVPGLPGPMGGREARGGVPKGVRTGAGINGRSGGRGKADEVGGGVFMFREEWDEEVSRIYREILKVPEPKYERPKRMDPYAGMKTIRKYW</sequence>
<dbReference type="OrthoDB" id="2153661at2759"/>
<dbReference type="InterPro" id="IPR036610">
    <property type="entry name" value="PEBP-like_sf"/>
</dbReference>
<keyword evidence="1" id="KW-0175">Coiled coil</keyword>
<evidence type="ECO:0000313" key="3">
    <source>
        <dbReference type="EMBL" id="KZV92050.1"/>
    </source>
</evidence>
<feature type="compositionally biased region" description="Gly residues" evidence="2">
    <location>
        <begin position="540"/>
        <end position="549"/>
    </location>
</feature>
<evidence type="ECO:0000313" key="4">
    <source>
        <dbReference type="Proteomes" id="UP000077266"/>
    </source>
</evidence>
<accession>A0A165HJ71</accession>
<dbReference type="SUPFAM" id="SSF49777">
    <property type="entry name" value="PEBP-like"/>
    <property type="match status" value="1"/>
</dbReference>
<name>A0A165HJ71_EXIGL</name>
<dbReference type="CDD" id="cd00866">
    <property type="entry name" value="PEBP_euk"/>
    <property type="match status" value="1"/>
</dbReference>
<organism evidence="3 4">
    <name type="scientific">Exidia glandulosa HHB12029</name>
    <dbReference type="NCBI Taxonomy" id="1314781"/>
    <lineage>
        <taxon>Eukaryota</taxon>
        <taxon>Fungi</taxon>
        <taxon>Dikarya</taxon>
        <taxon>Basidiomycota</taxon>
        <taxon>Agaricomycotina</taxon>
        <taxon>Agaricomycetes</taxon>
        <taxon>Auriculariales</taxon>
        <taxon>Exidiaceae</taxon>
        <taxon>Exidia</taxon>
    </lineage>
</organism>
<dbReference type="PANTHER" id="PTHR11362">
    <property type="entry name" value="PHOSPHATIDYLETHANOLAMINE-BINDING PROTEIN"/>
    <property type="match status" value="1"/>
</dbReference>
<dbReference type="STRING" id="1314781.A0A165HJ71"/>
<gene>
    <name evidence="3" type="ORF">EXIGLDRAFT_836722</name>
</gene>
<dbReference type="InterPro" id="IPR008914">
    <property type="entry name" value="PEBP"/>
</dbReference>
<keyword evidence="4" id="KW-1185">Reference proteome</keyword>
<proteinExistence type="predicted"/>
<dbReference type="AlphaFoldDB" id="A0A165HJ71"/>
<dbReference type="Gene3D" id="1.20.58.1180">
    <property type="match status" value="1"/>
</dbReference>
<feature type="compositionally biased region" description="Pro residues" evidence="2">
    <location>
        <begin position="22"/>
        <end position="38"/>
    </location>
</feature>
<evidence type="ECO:0000256" key="2">
    <source>
        <dbReference type="SAM" id="MobiDB-lite"/>
    </source>
</evidence>
<feature type="region of interest" description="Disordered" evidence="2">
    <location>
        <begin position="15"/>
        <end position="52"/>
    </location>
</feature>
<feature type="region of interest" description="Disordered" evidence="2">
    <location>
        <begin position="526"/>
        <end position="549"/>
    </location>
</feature>
<dbReference type="InParanoid" id="A0A165HJ71"/>
<protein>
    <submittedName>
        <fullName evidence="3">PEBP-like protein</fullName>
    </submittedName>
</protein>
<reference evidence="3 4" key="1">
    <citation type="journal article" date="2016" name="Mol. Biol. Evol.">
        <title>Comparative Genomics of Early-Diverging Mushroom-Forming Fungi Provides Insights into the Origins of Lignocellulose Decay Capabilities.</title>
        <authorList>
            <person name="Nagy L.G."/>
            <person name="Riley R."/>
            <person name="Tritt A."/>
            <person name="Adam C."/>
            <person name="Daum C."/>
            <person name="Floudas D."/>
            <person name="Sun H."/>
            <person name="Yadav J.S."/>
            <person name="Pangilinan J."/>
            <person name="Larsson K.H."/>
            <person name="Matsuura K."/>
            <person name="Barry K."/>
            <person name="Labutti K."/>
            <person name="Kuo R."/>
            <person name="Ohm R.A."/>
            <person name="Bhattacharya S.S."/>
            <person name="Shirouzu T."/>
            <person name="Yoshinaga Y."/>
            <person name="Martin F.M."/>
            <person name="Grigoriev I.V."/>
            <person name="Hibbett D.S."/>
        </authorList>
    </citation>
    <scope>NUCLEOTIDE SEQUENCE [LARGE SCALE GENOMIC DNA]</scope>
    <source>
        <strain evidence="3 4">HHB12029</strain>
    </source>
</reference>
<evidence type="ECO:0000256" key="1">
    <source>
        <dbReference type="SAM" id="Coils"/>
    </source>
</evidence>
<dbReference type="Proteomes" id="UP000077266">
    <property type="component" value="Unassembled WGS sequence"/>
</dbReference>
<dbReference type="Gene3D" id="3.90.280.10">
    <property type="entry name" value="PEBP-like"/>
    <property type="match status" value="1"/>
</dbReference>
<feature type="coiled-coil region" evidence="1">
    <location>
        <begin position="192"/>
        <end position="219"/>
    </location>
</feature>